<sequence>MKSRSQESPQAMQRVRVGVTGLASVVLLIGVAAAVWSSASREAPVTAVGASNSAVVANITSPIDATGDAAAVETEPLAELGAAPSTASTEEVNAADIERALNIYDEAVPPAPPPR</sequence>
<accession>A0ABX0U137</accession>
<evidence type="ECO:0000313" key="1">
    <source>
        <dbReference type="EMBL" id="NIJ24255.1"/>
    </source>
</evidence>
<name>A0ABX0U137_9SPHN</name>
<keyword evidence="2" id="KW-1185">Reference proteome</keyword>
<gene>
    <name evidence="1" type="ORF">FHT01_001797</name>
</gene>
<dbReference type="RefSeq" id="WP_180345082.1">
    <property type="nucleotide sequence ID" value="NZ_BAAAEV010000001.1"/>
</dbReference>
<reference evidence="1 2" key="1">
    <citation type="submission" date="2020-03" db="EMBL/GenBank/DDBJ databases">
        <title>Genomic Encyclopedia of Type Strains, Phase IV (KMG-IV): sequencing the most valuable type-strain genomes for metagenomic binning, comparative biology and taxonomic classification.</title>
        <authorList>
            <person name="Goeker M."/>
        </authorList>
    </citation>
    <scope>NUCLEOTIDE SEQUENCE [LARGE SCALE GENOMIC DNA]</scope>
    <source>
        <strain evidence="1 2">DSM 22753</strain>
    </source>
</reference>
<organism evidence="1 2">
    <name type="scientific">Sphingomonas japonica</name>
    <dbReference type="NCBI Taxonomy" id="511662"/>
    <lineage>
        <taxon>Bacteria</taxon>
        <taxon>Pseudomonadati</taxon>
        <taxon>Pseudomonadota</taxon>
        <taxon>Alphaproteobacteria</taxon>
        <taxon>Sphingomonadales</taxon>
        <taxon>Sphingomonadaceae</taxon>
        <taxon>Sphingomonas</taxon>
    </lineage>
</organism>
<dbReference type="EMBL" id="JAASQP010000001">
    <property type="protein sequence ID" value="NIJ24255.1"/>
    <property type="molecule type" value="Genomic_DNA"/>
</dbReference>
<evidence type="ECO:0000313" key="2">
    <source>
        <dbReference type="Proteomes" id="UP000788153"/>
    </source>
</evidence>
<proteinExistence type="predicted"/>
<comment type="caution">
    <text evidence="1">The sequence shown here is derived from an EMBL/GenBank/DDBJ whole genome shotgun (WGS) entry which is preliminary data.</text>
</comment>
<dbReference type="Proteomes" id="UP000788153">
    <property type="component" value="Unassembled WGS sequence"/>
</dbReference>
<protein>
    <submittedName>
        <fullName evidence="1">Uncharacterized protein</fullName>
    </submittedName>
</protein>